<evidence type="ECO:0000256" key="1">
    <source>
        <dbReference type="SAM" id="MobiDB-lite"/>
    </source>
</evidence>
<evidence type="ECO:0000313" key="2">
    <source>
        <dbReference type="EMBL" id="GJJ14108.1"/>
    </source>
</evidence>
<dbReference type="Proteomes" id="UP001050691">
    <property type="component" value="Unassembled WGS sequence"/>
</dbReference>
<name>A0AAV5ALZ4_9AGAM</name>
<comment type="caution">
    <text evidence="2">The sequence shown here is derived from an EMBL/GenBank/DDBJ whole genome shotgun (WGS) entry which is preliminary data.</text>
</comment>
<reference evidence="2" key="1">
    <citation type="submission" date="2021-10" db="EMBL/GenBank/DDBJ databases">
        <title>De novo Genome Assembly of Clathrus columnatus (Basidiomycota, Fungi) Using Illumina and Nanopore Sequence Data.</title>
        <authorList>
            <person name="Ogiso-Tanaka E."/>
            <person name="Itagaki H."/>
            <person name="Hosoya T."/>
            <person name="Hosaka K."/>
        </authorList>
    </citation>
    <scope>NUCLEOTIDE SEQUENCE</scope>
    <source>
        <strain evidence="2">MO-923</strain>
    </source>
</reference>
<proteinExistence type="predicted"/>
<dbReference type="EMBL" id="BPWL01000009">
    <property type="protein sequence ID" value="GJJ14108.1"/>
    <property type="molecule type" value="Genomic_DNA"/>
</dbReference>
<gene>
    <name evidence="2" type="ORF">Clacol_008365</name>
</gene>
<feature type="compositionally biased region" description="Basic and acidic residues" evidence="1">
    <location>
        <begin position="165"/>
        <end position="178"/>
    </location>
</feature>
<organism evidence="2 3">
    <name type="scientific">Clathrus columnatus</name>
    <dbReference type="NCBI Taxonomy" id="1419009"/>
    <lineage>
        <taxon>Eukaryota</taxon>
        <taxon>Fungi</taxon>
        <taxon>Dikarya</taxon>
        <taxon>Basidiomycota</taxon>
        <taxon>Agaricomycotina</taxon>
        <taxon>Agaricomycetes</taxon>
        <taxon>Phallomycetidae</taxon>
        <taxon>Phallales</taxon>
        <taxon>Clathraceae</taxon>
        <taxon>Clathrus</taxon>
    </lineage>
</organism>
<feature type="region of interest" description="Disordered" evidence="1">
    <location>
        <begin position="59"/>
        <end position="129"/>
    </location>
</feature>
<accession>A0AAV5ALZ4</accession>
<evidence type="ECO:0000313" key="3">
    <source>
        <dbReference type="Proteomes" id="UP001050691"/>
    </source>
</evidence>
<feature type="region of interest" description="Disordered" evidence="1">
    <location>
        <begin position="141"/>
        <end position="193"/>
    </location>
</feature>
<keyword evidence="3" id="KW-1185">Reference proteome</keyword>
<feature type="compositionally biased region" description="Basic and acidic residues" evidence="1">
    <location>
        <begin position="141"/>
        <end position="158"/>
    </location>
</feature>
<feature type="region of interest" description="Disordered" evidence="1">
    <location>
        <begin position="209"/>
        <end position="234"/>
    </location>
</feature>
<protein>
    <submittedName>
        <fullName evidence="2">Uncharacterized protein</fullName>
    </submittedName>
</protein>
<sequence length="261" mass="28664">MDKALTLQKHYSEACEAPTHQKELEAKDLKKRDYTKYNDDEFKPGNEGMKRAVLPKYDEVNDAPEITKKKRPARRAGDNALNGIPAMTDGMQIHIDTKPKSRVHEPDENSVDDEDLSNNTKSCNHNARAETAVAVDVEVKEKGAGDGEEPVKVKREEPVQPPIKQRTDSPVETDKAVYEPEAGEVIVKEEDDDIEDEVMLNAIEADIRSSEAQEQASGVEVDVGTPSEQASSAGLASTISVLRSQGISAAPTSEQVERDEI</sequence>
<dbReference type="AlphaFoldDB" id="A0AAV5ALZ4"/>
<feature type="compositionally biased region" description="Basic and acidic residues" evidence="1">
    <location>
        <begin position="95"/>
        <end position="107"/>
    </location>
</feature>